<comment type="caution">
    <text evidence="2">The sequence shown here is derived from an EMBL/GenBank/DDBJ whole genome shotgun (WGS) entry which is preliminary data.</text>
</comment>
<feature type="signal peptide" evidence="1">
    <location>
        <begin position="1"/>
        <end position="20"/>
    </location>
</feature>
<protein>
    <submittedName>
        <fullName evidence="2">GLPGLI family protein</fullName>
    </submittedName>
</protein>
<evidence type="ECO:0000313" key="3">
    <source>
        <dbReference type="Proteomes" id="UP001500067"/>
    </source>
</evidence>
<dbReference type="EMBL" id="BAABFA010000007">
    <property type="protein sequence ID" value="GAA4462509.1"/>
    <property type="molecule type" value="Genomic_DNA"/>
</dbReference>
<sequence>MKKTLLFIYTLLALAVSAGAQHTYKGRIEYERKVNMHAQMEEMEQMGNNSWVEKLKAQMPKFNSSYFDMLFDAGHTLYKPGRELPDNNPFKMFGGGPATDNIVLTEFSKNLVRANKNVFDQKFFVEDTIRVMDWKERDEVRTIAGYKCHKAVGRICDTVYVVAFYTEDIPVSGGPEMFGGLPGMIMELAIPRLHTTWVANKVELIPPKTEDFTIQEKGKKVNEQQLHDTIYDSFKKWGSMANRNVWWVVL</sequence>
<accession>A0ABP8NA06</accession>
<evidence type="ECO:0000256" key="1">
    <source>
        <dbReference type="SAM" id="SignalP"/>
    </source>
</evidence>
<gene>
    <name evidence="2" type="ORF">GCM10023093_09250</name>
</gene>
<keyword evidence="3" id="KW-1185">Reference proteome</keyword>
<organism evidence="2 3">
    <name type="scientific">Nemorincola caseinilytica</name>
    <dbReference type="NCBI Taxonomy" id="2054315"/>
    <lineage>
        <taxon>Bacteria</taxon>
        <taxon>Pseudomonadati</taxon>
        <taxon>Bacteroidota</taxon>
        <taxon>Chitinophagia</taxon>
        <taxon>Chitinophagales</taxon>
        <taxon>Chitinophagaceae</taxon>
        <taxon>Nemorincola</taxon>
    </lineage>
</organism>
<dbReference type="Proteomes" id="UP001500067">
    <property type="component" value="Unassembled WGS sequence"/>
</dbReference>
<dbReference type="NCBIfam" id="TIGR01200">
    <property type="entry name" value="GLPGLI"/>
    <property type="match status" value="1"/>
</dbReference>
<dbReference type="RefSeq" id="WP_345079260.1">
    <property type="nucleotide sequence ID" value="NZ_BAABFA010000007.1"/>
</dbReference>
<dbReference type="InterPro" id="IPR005901">
    <property type="entry name" value="GLPGLI"/>
</dbReference>
<name>A0ABP8NA06_9BACT</name>
<dbReference type="Pfam" id="PF09697">
    <property type="entry name" value="Porph_ging"/>
    <property type="match status" value="1"/>
</dbReference>
<keyword evidence="1" id="KW-0732">Signal</keyword>
<evidence type="ECO:0000313" key="2">
    <source>
        <dbReference type="EMBL" id="GAA4462509.1"/>
    </source>
</evidence>
<reference evidence="3" key="1">
    <citation type="journal article" date="2019" name="Int. J. Syst. Evol. Microbiol.">
        <title>The Global Catalogue of Microorganisms (GCM) 10K type strain sequencing project: providing services to taxonomists for standard genome sequencing and annotation.</title>
        <authorList>
            <consortium name="The Broad Institute Genomics Platform"/>
            <consortium name="The Broad Institute Genome Sequencing Center for Infectious Disease"/>
            <person name="Wu L."/>
            <person name="Ma J."/>
        </authorList>
    </citation>
    <scope>NUCLEOTIDE SEQUENCE [LARGE SCALE GENOMIC DNA]</scope>
    <source>
        <strain evidence="3">JCM 32105</strain>
    </source>
</reference>
<proteinExistence type="predicted"/>
<feature type="chain" id="PRO_5046848151" evidence="1">
    <location>
        <begin position="21"/>
        <end position="250"/>
    </location>
</feature>